<evidence type="ECO:0000256" key="8">
    <source>
        <dbReference type="ARBA" id="ARBA00023054"/>
    </source>
</evidence>
<feature type="region of interest" description="Disordered" evidence="12">
    <location>
        <begin position="928"/>
        <end position="954"/>
    </location>
</feature>
<dbReference type="Gene3D" id="1.10.472.80">
    <property type="entry name" value="Ypt/Rab-GAP domain of gyp1p, domain 3"/>
    <property type="match status" value="1"/>
</dbReference>
<keyword evidence="5" id="KW-0963">Cytoplasm</keyword>
<feature type="compositionally biased region" description="Polar residues" evidence="12">
    <location>
        <begin position="387"/>
        <end position="400"/>
    </location>
</feature>
<dbReference type="Gene3D" id="1.10.10.750">
    <property type="entry name" value="Ypt/Rab-GAP domain of gyp1p, domain 1"/>
    <property type="match status" value="1"/>
</dbReference>
<dbReference type="AlphaFoldDB" id="A0A8J2T6R9"/>
<evidence type="ECO:0000256" key="9">
    <source>
        <dbReference type="ARBA" id="ARBA00061661"/>
    </source>
</evidence>
<dbReference type="GO" id="GO:0005096">
    <property type="term" value="F:GTPase activator activity"/>
    <property type="evidence" value="ECO:0007669"/>
    <property type="project" value="UniProtKB-KW"/>
</dbReference>
<feature type="region of interest" description="Disordered" evidence="12">
    <location>
        <begin position="1"/>
        <end position="547"/>
    </location>
</feature>
<feature type="compositionally biased region" description="Pro residues" evidence="12">
    <location>
        <begin position="353"/>
        <end position="362"/>
    </location>
</feature>
<dbReference type="EMBL" id="HG316455">
    <property type="protein sequence ID" value="CDF88187.1"/>
    <property type="molecule type" value="Genomic_DNA"/>
</dbReference>
<dbReference type="GO" id="GO:0015031">
    <property type="term" value="P:protein transport"/>
    <property type="evidence" value="ECO:0007669"/>
    <property type="project" value="UniProtKB-KW"/>
</dbReference>
<dbReference type="GO" id="GO:0006887">
    <property type="term" value="P:exocytosis"/>
    <property type="evidence" value="ECO:0007669"/>
    <property type="project" value="UniProtKB-KW"/>
</dbReference>
<dbReference type="GO" id="GO:0005737">
    <property type="term" value="C:cytoplasm"/>
    <property type="evidence" value="ECO:0007669"/>
    <property type="project" value="UniProtKB-SubCell"/>
</dbReference>
<dbReference type="Proteomes" id="UP000019375">
    <property type="component" value="Unassembled WGS sequence"/>
</dbReference>
<protein>
    <recommendedName>
        <fullName evidence="10">GTPase-activating protein GYP5</fullName>
    </recommendedName>
</protein>
<dbReference type="PROSITE" id="PS50086">
    <property type="entry name" value="TBC_RABGAP"/>
    <property type="match status" value="1"/>
</dbReference>
<dbReference type="FunFam" id="1.10.472.80:FF:000044">
    <property type="entry name" value="GTPase-activating protein GYP5"/>
    <property type="match status" value="1"/>
</dbReference>
<keyword evidence="8 11" id="KW-0175">Coiled coil</keyword>
<sequence>MGKKKGKKSAAFKAQRAAETLDDNENQNSTTDANDASEAPPATGDSLDDLNATTEELNSHENDVTPKETYKQEHLTILNPEPASGDIVDVSAHSSPEVKPLFADEFDNSLLHPHQDSQSDTVPVTDSLQTDSELVNTANPSETQPLRIRKPDTPIAESPSQEHGSSQPSPHQNSEPNIENSHGDFNPAVGAAAEVENEDHPTRVTSPRPEPPSLDATALGPSEVLEAPSQENNTSQPNSPQRSTRTDIKNTHDVHDSNVESPAEVEADDRSIRATSPRPKPPPVDTTPLNISYVANSVKSSSPRPLPPLPNAALTEVSPIASGSISGLSNHTPVTETSNTESQETGKASKPTSPRPLPPIPVDLPVTKSDDLQETKQPNKPPLPARSGQSAFSSRSTQITPLRASYEGNSADEEDDEVPGLRSFHRTSQRSSNRSVVVGEPVKSAPPKHFEPLRTEATDPTSSEMTDVDLNELTEDNRESLATPVRLTKSKGLSRNHDEENQLSTPTRKLDPSVAPSETSHISPKTLRPETQSPISPPLPARGTSMRRYQVPPPLEQEMQSEEFRKNLSLTRVRDNEPKPPPINRAKRLESAAEINLIANRFRETTQYYQTEDEVSRENIEKGQSALKSSFSTFLESLPGTPLTPGGKFEGAQATPEKESDLGDDELNLLKTDWSFWTQVVNDFPSVAGNPEILEERITEGIPEQVRGIIWQLIANSKSVEFEDIYQTLRDTASPHESSIRRDMKRTKFIPERKFESLFNVIKVYSVFDPDVGYTQGMAFLVTPLLLNTETEAEAFGLLVRLMKNYGLRNMYLPEMPGLMLMLYQFDRLLEEHSPQLYNHLTRQGVRSSMYATQWFLTFFAYKFPLGFVLRIYDIVFVEGVESFLKFAVNLMLKNIDNLLDLQFDRLLDFLKEELFYYYLKTHVEQRKNGKNEDNDNDSVLKREITSTSSSSKRADIQDDEYDIDQFVWDAMNDVHITPISLRRYTSEYDEIHEIEQQKEAQYESIRIKNQQLQKEVRKLEHGYTLLNREHVDIANELIKNRLKIETLNDENNDMKSTILDLKRQLEERDRKQASPSPDDGLLPSDIRQDLNRTIKRNAEVMSENLKLQDKITELEKTLATLRTKNAAPAPASGVSSHVPREKLSNGWSGLKKVFK</sequence>
<evidence type="ECO:0000256" key="3">
    <source>
        <dbReference type="ARBA" id="ARBA00022468"/>
    </source>
</evidence>
<dbReference type="SUPFAM" id="SSF47923">
    <property type="entry name" value="Ypt/Rab-GAP domain of gyp1p"/>
    <property type="match status" value="2"/>
</dbReference>
<proteinExistence type="inferred from homology"/>
<evidence type="ECO:0000256" key="2">
    <source>
        <dbReference type="ARBA" id="ARBA00022448"/>
    </source>
</evidence>
<dbReference type="OrthoDB" id="295078at2759"/>
<evidence type="ECO:0000259" key="13">
    <source>
        <dbReference type="PROSITE" id="PS50086"/>
    </source>
</evidence>
<dbReference type="Gene3D" id="1.10.8.270">
    <property type="entry name" value="putative rabgap domain of human tbc1 domain family member 14 like domains"/>
    <property type="match status" value="1"/>
</dbReference>
<name>A0A8J2T6R9_ZYGB2</name>
<keyword evidence="15" id="KW-1185">Reference proteome</keyword>
<feature type="compositionally biased region" description="Polar residues" evidence="12">
    <location>
        <begin position="289"/>
        <end position="299"/>
    </location>
</feature>
<comment type="subcellular location">
    <subcellularLocation>
        <location evidence="1">Cytoplasm</location>
    </subcellularLocation>
</comment>
<feature type="coiled-coil region" evidence="11">
    <location>
        <begin position="996"/>
        <end position="1065"/>
    </location>
</feature>
<comment type="similarity">
    <text evidence="9">Belongs to the GYP5 family.</text>
</comment>
<keyword evidence="4" id="KW-0268">Exocytosis</keyword>
<reference evidence="15" key="1">
    <citation type="journal article" date="2013" name="Genome Announc.">
        <title>Genome sequence of the food spoilage yeast Zygosaccharomyces bailii CLIB 213(T).</title>
        <authorList>
            <person name="Galeote V."/>
            <person name="Bigey F."/>
            <person name="Devillers H."/>
            <person name="Neuveglise C."/>
            <person name="Dequin S."/>
        </authorList>
    </citation>
    <scope>NUCLEOTIDE SEQUENCE [LARGE SCALE GENOMIC DNA]</scope>
    <source>
        <strain evidence="15">CLIB 213 / ATCC 58445 / CBS 680 / CCRC 21525 / NBRC 1098 / NCYC 1416 / NRRL Y-2227</strain>
    </source>
</reference>
<feature type="compositionally biased region" description="Basic and acidic residues" evidence="12">
    <location>
        <begin position="448"/>
        <end position="457"/>
    </location>
</feature>
<feature type="region of interest" description="Disordered" evidence="12">
    <location>
        <begin position="1067"/>
        <end position="1087"/>
    </location>
</feature>
<feature type="region of interest" description="Disordered" evidence="12">
    <location>
        <begin position="1123"/>
        <end position="1143"/>
    </location>
</feature>
<dbReference type="Pfam" id="PF23436">
    <property type="entry name" value="RabGap-TBC_2"/>
    <property type="match status" value="1"/>
</dbReference>
<evidence type="ECO:0000256" key="10">
    <source>
        <dbReference type="ARBA" id="ARBA00072088"/>
    </source>
</evidence>
<feature type="compositionally biased region" description="Basic residues" evidence="12">
    <location>
        <begin position="1"/>
        <end position="10"/>
    </location>
</feature>
<dbReference type="InterPro" id="IPR035969">
    <property type="entry name" value="Rab-GAP_TBC_sf"/>
</dbReference>
<dbReference type="InterPro" id="IPR050302">
    <property type="entry name" value="Rab_GAP_TBC_domain"/>
</dbReference>
<feature type="compositionally biased region" description="Polar residues" evidence="12">
    <location>
        <begin position="516"/>
        <end position="534"/>
    </location>
</feature>
<feature type="compositionally biased region" description="Basic and acidic residues" evidence="12">
    <location>
        <begin position="244"/>
        <end position="258"/>
    </location>
</feature>
<evidence type="ECO:0000256" key="4">
    <source>
        <dbReference type="ARBA" id="ARBA00022483"/>
    </source>
</evidence>
<keyword evidence="3" id="KW-0343">GTPase activation</keyword>
<feature type="compositionally biased region" description="Polar residues" evidence="12">
    <location>
        <begin position="229"/>
        <end position="243"/>
    </location>
</feature>
<feature type="compositionally biased region" description="Basic and acidic residues" evidence="12">
    <location>
        <begin position="928"/>
        <end position="945"/>
    </location>
</feature>
<organism evidence="14 15">
    <name type="scientific">Zygosaccharomyces bailii (strain CLIB 213 / ATCC 58445 / CBS 680 / BCRC 21525 / NBRC 1098 / NCYC 1416 / NRRL Y-2227)</name>
    <dbReference type="NCBI Taxonomy" id="1333698"/>
    <lineage>
        <taxon>Eukaryota</taxon>
        <taxon>Fungi</taxon>
        <taxon>Dikarya</taxon>
        <taxon>Ascomycota</taxon>
        <taxon>Saccharomycotina</taxon>
        <taxon>Saccharomycetes</taxon>
        <taxon>Saccharomycetales</taxon>
        <taxon>Saccharomycetaceae</taxon>
        <taxon>Zygosaccharomyces</taxon>
    </lineage>
</organism>
<evidence type="ECO:0000256" key="11">
    <source>
        <dbReference type="SAM" id="Coils"/>
    </source>
</evidence>
<evidence type="ECO:0000256" key="1">
    <source>
        <dbReference type="ARBA" id="ARBA00004496"/>
    </source>
</evidence>
<evidence type="ECO:0000256" key="7">
    <source>
        <dbReference type="ARBA" id="ARBA00022927"/>
    </source>
</evidence>
<accession>A0A8J2T6R9</accession>
<evidence type="ECO:0000256" key="12">
    <source>
        <dbReference type="SAM" id="MobiDB-lite"/>
    </source>
</evidence>
<dbReference type="GO" id="GO:0031267">
    <property type="term" value="F:small GTPase binding"/>
    <property type="evidence" value="ECO:0007669"/>
    <property type="project" value="TreeGrafter"/>
</dbReference>
<keyword evidence="2" id="KW-0813">Transport</keyword>
<feature type="domain" description="Rab-GAP TBC" evidence="13">
    <location>
        <begin position="701"/>
        <end position="880"/>
    </location>
</feature>
<feature type="compositionally biased region" description="Polar residues" evidence="12">
    <location>
        <begin position="158"/>
        <end position="180"/>
    </location>
</feature>
<evidence type="ECO:0000313" key="15">
    <source>
        <dbReference type="Proteomes" id="UP000019375"/>
    </source>
</evidence>
<evidence type="ECO:0000256" key="5">
    <source>
        <dbReference type="ARBA" id="ARBA00022490"/>
    </source>
</evidence>
<evidence type="ECO:0000256" key="6">
    <source>
        <dbReference type="ARBA" id="ARBA00022892"/>
    </source>
</evidence>
<dbReference type="GO" id="GO:0030427">
    <property type="term" value="C:site of polarized growth"/>
    <property type="evidence" value="ECO:0007669"/>
    <property type="project" value="UniProtKB-ARBA"/>
</dbReference>
<feature type="compositionally biased region" description="Basic and acidic residues" evidence="12">
    <location>
        <begin position="57"/>
        <end position="74"/>
    </location>
</feature>
<gene>
    <name evidence="14" type="ORF">BN860_04280g</name>
</gene>
<keyword evidence="6" id="KW-0931">ER-Golgi transport</keyword>
<feature type="region of interest" description="Disordered" evidence="12">
    <location>
        <begin position="639"/>
        <end position="661"/>
    </location>
</feature>
<keyword evidence="7" id="KW-0653">Protein transport</keyword>
<dbReference type="PANTHER" id="PTHR47219:SF9">
    <property type="entry name" value="GTPASE ACTIVATING PROTEIN AND CENTROSOME-ASSOCIATED, ISOFORM B"/>
    <property type="match status" value="1"/>
</dbReference>
<dbReference type="InterPro" id="IPR000195">
    <property type="entry name" value="Rab-GAP-TBC_dom"/>
</dbReference>
<feature type="compositionally biased region" description="Polar residues" evidence="12">
    <location>
        <begin position="321"/>
        <end position="352"/>
    </location>
</feature>
<dbReference type="SMART" id="SM00164">
    <property type="entry name" value="TBC"/>
    <property type="match status" value="1"/>
</dbReference>
<feature type="compositionally biased region" description="Polar residues" evidence="12">
    <location>
        <begin position="116"/>
        <end position="144"/>
    </location>
</feature>
<evidence type="ECO:0000313" key="14">
    <source>
        <dbReference type="EMBL" id="CDF88187.1"/>
    </source>
</evidence>
<dbReference type="PANTHER" id="PTHR47219">
    <property type="entry name" value="RAB GTPASE-ACTIVATING PROTEIN 1-LIKE"/>
    <property type="match status" value="1"/>
</dbReference>